<evidence type="ECO:0000313" key="4">
    <source>
        <dbReference type="EMBL" id="GAA5441830.1"/>
    </source>
</evidence>
<dbReference type="PIRSF" id="PIRSF037238">
    <property type="entry name" value="Carboxypeptidase_G2"/>
    <property type="match status" value="1"/>
</dbReference>
<dbReference type="InterPro" id="IPR036264">
    <property type="entry name" value="Bact_exopeptidase_dim_dom"/>
</dbReference>
<keyword evidence="2" id="KW-0378">Hydrolase</keyword>
<evidence type="ECO:0000313" key="5">
    <source>
        <dbReference type="Proteomes" id="UP001423409"/>
    </source>
</evidence>
<name>A0ABP9UJH6_9DEIO</name>
<organism evidence="4 5">
    <name type="scientific">Deinococcus caeni</name>
    <dbReference type="NCBI Taxonomy" id="569127"/>
    <lineage>
        <taxon>Bacteria</taxon>
        <taxon>Thermotogati</taxon>
        <taxon>Deinococcota</taxon>
        <taxon>Deinococci</taxon>
        <taxon>Deinococcales</taxon>
        <taxon>Deinococcaceae</taxon>
        <taxon>Deinococcus</taxon>
    </lineage>
</organism>
<proteinExistence type="predicted"/>
<dbReference type="Gene3D" id="3.40.630.10">
    <property type="entry name" value="Zn peptidases"/>
    <property type="match status" value="1"/>
</dbReference>
<dbReference type="Pfam" id="PF07687">
    <property type="entry name" value="M20_dimer"/>
    <property type="match status" value="1"/>
</dbReference>
<dbReference type="SUPFAM" id="SSF55031">
    <property type="entry name" value="Bacterial exopeptidase dimerisation domain"/>
    <property type="match status" value="1"/>
</dbReference>
<reference evidence="4 5" key="1">
    <citation type="submission" date="2024-02" db="EMBL/GenBank/DDBJ databases">
        <title>Deinococcus caeni NBRC 101312.</title>
        <authorList>
            <person name="Ichikawa N."/>
            <person name="Katano-Makiyama Y."/>
            <person name="Hidaka K."/>
        </authorList>
    </citation>
    <scope>NUCLEOTIDE SEQUENCE [LARGE SCALE GENOMIC DNA]</scope>
    <source>
        <strain evidence="4 5">NBRC 101312</strain>
    </source>
</reference>
<dbReference type="EMBL" id="BAABQU010000093">
    <property type="protein sequence ID" value="GAA5441830.1"/>
    <property type="molecule type" value="Genomic_DNA"/>
</dbReference>
<accession>A0ABP9UJH6</accession>
<dbReference type="Gene3D" id="3.30.70.360">
    <property type="match status" value="1"/>
</dbReference>
<dbReference type="InterPro" id="IPR050072">
    <property type="entry name" value="Peptidase_M20A"/>
</dbReference>
<dbReference type="Pfam" id="PF01546">
    <property type="entry name" value="Peptidase_M20"/>
    <property type="match status" value="1"/>
</dbReference>
<dbReference type="GO" id="GO:0004180">
    <property type="term" value="F:carboxypeptidase activity"/>
    <property type="evidence" value="ECO:0007669"/>
    <property type="project" value="UniProtKB-KW"/>
</dbReference>
<gene>
    <name evidence="4" type="primary">cpg2</name>
    <name evidence="4" type="ORF">Dcae01_03371</name>
</gene>
<dbReference type="PANTHER" id="PTHR43808">
    <property type="entry name" value="ACETYLORNITHINE DEACETYLASE"/>
    <property type="match status" value="1"/>
</dbReference>
<dbReference type="InterPro" id="IPR017150">
    <property type="entry name" value="Pept_M20_glutamate_carboxypep"/>
</dbReference>
<comment type="caution">
    <text evidence="4">The sequence shown here is derived from an EMBL/GenBank/DDBJ whole genome shotgun (WGS) entry which is preliminary data.</text>
</comment>
<evidence type="ECO:0000256" key="1">
    <source>
        <dbReference type="ARBA" id="ARBA00022723"/>
    </source>
</evidence>
<evidence type="ECO:0000259" key="3">
    <source>
        <dbReference type="Pfam" id="PF07687"/>
    </source>
</evidence>
<dbReference type="InterPro" id="IPR011650">
    <property type="entry name" value="Peptidase_M20_dimer"/>
</dbReference>
<keyword evidence="5" id="KW-1185">Reference proteome</keyword>
<dbReference type="RefSeq" id="WP_345447743.1">
    <property type="nucleotide sequence ID" value="NZ_BAABQU010000093.1"/>
</dbReference>
<dbReference type="Proteomes" id="UP001423409">
    <property type="component" value="Unassembled WGS sequence"/>
</dbReference>
<keyword evidence="1" id="KW-0479">Metal-binding</keyword>
<keyword evidence="4" id="KW-0645">Protease</keyword>
<evidence type="ECO:0000256" key="2">
    <source>
        <dbReference type="ARBA" id="ARBA00022801"/>
    </source>
</evidence>
<feature type="domain" description="Peptidase M20 dimerisation" evidence="3">
    <location>
        <begin position="181"/>
        <end position="275"/>
    </location>
</feature>
<dbReference type="CDD" id="cd03885">
    <property type="entry name" value="M20_CPDG2"/>
    <property type="match status" value="1"/>
</dbReference>
<protein>
    <submittedName>
        <fullName evidence="4">Carboxypeptidase G2</fullName>
    </submittedName>
</protein>
<sequence>MNAMPEFDTPDLRAMQADLHTLASIESPSGDPVAVQRVMDVVEGWARDLGAETHALGGGTRIFRFGVQPDAAEPADRPVLVLTHADTVWPHGTLDHMPLRVDGDRLYGPGTYDMKAGIVGLFHALRALNGQWPRGGVTVLLSPDEEIGSPSSREHIERAAHDARVALVVEPPVADTHALKTGRKGTGSYTLTFTGVASHAGNRPEDGASAITAAAQATLDLQALAQPDLGTTVSVGLIRGGSAVNVIPAHATLEIDLRVSTLAEAERVDAAVRAWTPYDPRVTIRIDGGLNRPPFEQSAGTLALFEQARAVAQDLGFDLTHAIVGGGSDGNFTAPIIPTLDGLGAPGDGAHAQHEHVRLDRWPDHVRLLTRLLREVWIRTPMEWAAKTVQSERMRLVELPCRAGEKRVPDVELATRRLSGLSTKQTESV</sequence>
<keyword evidence="4" id="KW-0121">Carboxypeptidase</keyword>
<dbReference type="InterPro" id="IPR002933">
    <property type="entry name" value="Peptidase_M20"/>
</dbReference>
<dbReference type="PANTHER" id="PTHR43808:SF9">
    <property type="entry name" value="BLL0789 PROTEIN"/>
    <property type="match status" value="1"/>
</dbReference>
<dbReference type="SUPFAM" id="SSF53187">
    <property type="entry name" value="Zn-dependent exopeptidases"/>
    <property type="match status" value="1"/>
</dbReference>